<dbReference type="PANTHER" id="PTHR30250">
    <property type="entry name" value="PST FAMILY PREDICTED COLANIC ACID TRANSPORTER"/>
    <property type="match status" value="1"/>
</dbReference>
<dbReference type="RefSeq" id="WP_161937560.1">
    <property type="nucleotide sequence ID" value="NZ_BCNX01000003.1"/>
</dbReference>
<organism evidence="7 8">
    <name type="scientific">Methanoculleus thermophilus</name>
    <dbReference type="NCBI Taxonomy" id="2200"/>
    <lineage>
        <taxon>Archaea</taxon>
        <taxon>Methanobacteriati</taxon>
        <taxon>Methanobacteriota</taxon>
        <taxon>Stenosarchaea group</taxon>
        <taxon>Methanomicrobia</taxon>
        <taxon>Methanomicrobiales</taxon>
        <taxon>Methanomicrobiaceae</taxon>
        <taxon>Methanoculleus</taxon>
    </lineage>
</organism>
<keyword evidence="4 6" id="KW-1133">Transmembrane helix</keyword>
<feature type="transmembrane region" description="Helical" evidence="6">
    <location>
        <begin position="65"/>
        <end position="84"/>
    </location>
</feature>
<evidence type="ECO:0000256" key="5">
    <source>
        <dbReference type="ARBA" id="ARBA00023136"/>
    </source>
</evidence>
<feature type="transmembrane region" description="Helical" evidence="6">
    <location>
        <begin position="171"/>
        <end position="194"/>
    </location>
</feature>
<dbReference type="PANTHER" id="PTHR30250:SF11">
    <property type="entry name" value="O-ANTIGEN TRANSPORTER-RELATED"/>
    <property type="match status" value="1"/>
</dbReference>
<feature type="transmembrane region" description="Helical" evidence="6">
    <location>
        <begin position="206"/>
        <end position="225"/>
    </location>
</feature>
<dbReference type="GO" id="GO:0005886">
    <property type="term" value="C:plasma membrane"/>
    <property type="evidence" value="ECO:0007669"/>
    <property type="project" value="UniProtKB-SubCell"/>
</dbReference>
<dbReference type="InterPro" id="IPR050833">
    <property type="entry name" value="Poly_Biosynth_Transport"/>
</dbReference>
<feature type="transmembrane region" description="Helical" evidence="6">
    <location>
        <begin position="134"/>
        <end position="159"/>
    </location>
</feature>
<feature type="transmembrane region" description="Helical" evidence="6">
    <location>
        <begin position="237"/>
        <end position="257"/>
    </location>
</feature>
<feature type="transmembrane region" description="Helical" evidence="6">
    <location>
        <begin position="316"/>
        <end position="334"/>
    </location>
</feature>
<keyword evidence="2" id="KW-1003">Cell membrane</keyword>
<keyword evidence="8" id="KW-1185">Reference proteome</keyword>
<dbReference type="InterPro" id="IPR002797">
    <property type="entry name" value="Polysacc_synth"/>
</dbReference>
<keyword evidence="3 6" id="KW-0812">Transmembrane</keyword>
<evidence type="ECO:0000256" key="1">
    <source>
        <dbReference type="ARBA" id="ARBA00004651"/>
    </source>
</evidence>
<dbReference type="Pfam" id="PF01943">
    <property type="entry name" value="Polysacc_synt"/>
    <property type="match status" value="1"/>
</dbReference>
<reference evidence="7 8" key="1">
    <citation type="submission" date="2016-10" db="EMBL/GenBank/DDBJ databases">
        <authorList>
            <person name="Varghese N."/>
            <person name="Submissions S."/>
        </authorList>
    </citation>
    <scope>NUCLEOTIDE SEQUENCE [LARGE SCALE GENOMIC DNA]</scope>
    <source>
        <strain evidence="7 8">DSM 2373</strain>
    </source>
</reference>
<protein>
    <submittedName>
        <fullName evidence="7">Polysaccharide biosynthesis protein</fullName>
    </submittedName>
</protein>
<dbReference type="Proteomes" id="UP000326500">
    <property type="component" value="Unassembled WGS sequence"/>
</dbReference>
<proteinExistence type="predicted"/>
<evidence type="ECO:0000313" key="8">
    <source>
        <dbReference type="Proteomes" id="UP000326500"/>
    </source>
</evidence>
<dbReference type="AlphaFoldDB" id="A0A1G9AFG8"/>
<feature type="transmembrane region" description="Helical" evidence="6">
    <location>
        <begin position="35"/>
        <end position="59"/>
    </location>
</feature>
<gene>
    <name evidence="7" type="ORF">SAMN04488571_1062</name>
</gene>
<feature type="transmembrane region" description="Helical" evidence="6">
    <location>
        <begin position="105"/>
        <end position="128"/>
    </location>
</feature>
<keyword evidence="5 6" id="KW-0472">Membrane</keyword>
<name>A0A1G9AFG8_9EURY</name>
<dbReference type="STRING" id="2200.GCA_001571405_00385"/>
<comment type="subcellular location">
    <subcellularLocation>
        <location evidence="1">Cell membrane</location>
        <topology evidence="1">Multi-pass membrane protein</topology>
    </subcellularLocation>
</comment>
<accession>A0A1G9AFG8</accession>
<evidence type="ECO:0000256" key="4">
    <source>
        <dbReference type="ARBA" id="ARBA00022989"/>
    </source>
</evidence>
<evidence type="ECO:0000256" key="6">
    <source>
        <dbReference type="SAM" id="Phobius"/>
    </source>
</evidence>
<evidence type="ECO:0000256" key="2">
    <source>
        <dbReference type="ARBA" id="ARBA00022475"/>
    </source>
</evidence>
<sequence length="337" mass="38694">MTNSYSILFALTNTIYRAIFHEEISTEVEKFIKNLSYVGIGTIVASVFSFSFNILAGRWLGPLEYGTFTLIQSVAMFLYIPMLLGFHTAMIKYNAEKIDFARQRCIISTTYILVFLFTVVSLLVYFIFSNELTAIFSISHEVFLFAVLFAVLFVFYTLTTETLKSLHMMRAYSRLMPVHAVILLCAFFISVFFFKELSFKSSLFSMLIAYGMIGGIILVILREYLRPKFNRAWARKLHKYSVYSLMGGISFILYSNIDKIFINKYATVSDVGLYWAYNYSFTTVILLCVNIFVTVFFPVASMCPNKVMLFERIKKITILLIIFGWPIAAIGNVSDLL</sequence>
<evidence type="ECO:0000256" key="3">
    <source>
        <dbReference type="ARBA" id="ARBA00022692"/>
    </source>
</evidence>
<feature type="transmembrane region" description="Helical" evidence="6">
    <location>
        <begin position="277"/>
        <end position="304"/>
    </location>
</feature>
<evidence type="ECO:0000313" key="7">
    <source>
        <dbReference type="EMBL" id="SDK25574.1"/>
    </source>
</evidence>
<dbReference type="EMBL" id="FNFT01000006">
    <property type="protein sequence ID" value="SDK25574.1"/>
    <property type="molecule type" value="Genomic_DNA"/>
</dbReference>